<evidence type="ECO:0000313" key="4">
    <source>
        <dbReference type="Proteomes" id="UP001165289"/>
    </source>
</evidence>
<protein>
    <submittedName>
        <fullName evidence="3">Coiled-coil domain-containing protein</fullName>
    </submittedName>
</protein>
<feature type="coiled-coil region" evidence="2">
    <location>
        <begin position="69"/>
        <end position="96"/>
    </location>
</feature>
<keyword evidence="1 2" id="KW-0175">Coiled coil</keyword>
<name>A0AAV7K958_9METZ</name>
<reference evidence="3 4" key="1">
    <citation type="journal article" date="2023" name="BMC Biol.">
        <title>The compact genome of the sponge Oopsacas minuta (Hexactinellida) is lacking key metazoan core genes.</title>
        <authorList>
            <person name="Santini S."/>
            <person name="Schenkelaars Q."/>
            <person name="Jourda C."/>
            <person name="Duchesne M."/>
            <person name="Belahbib H."/>
            <person name="Rocher C."/>
            <person name="Selva M."/>
            <person name="Riesgo A."/>
            <person name="Vervoort M."/>
            <person name="Leys S.P."/>
            <person name="Kodjabachian L."/>
            <person name="Le Bivic A."/>
            <person name="Borchiellini C."/>
            <person name="Claverie J.M."/>
            <person name="Renard E."/>
        </authorList>
    </citation>
    <scope>NUCLEOTIDE SEQUENCE [LARGE SCALE GENOMIC DNA]</scope>
    <source>
        <strain evidence="3">SPO-2</strain>
    </source>
</reference>
<organism evidence="3 4">
    <name type="scientific">Oopsacas minuta</name>
    <dbReference type="NCBI Taxonomy" id="111878"/>
    <lineage>
        <taxon>Eukaryota</taxon>
        <taxon>Metazoa</taxon>
        <taxon>Porifera</taxon>
        <taxon>Hexactinellida</taxon>
        <taxon>Hexasterophora</taxon>
        <taxon>Lyssacinosida</taxon>
        <taxon>Leucopsacidae</taxon>
        <taxon>Oopsacas</taxon>
    </lineage>
</organism>
<keyword evidence="4" id="KW-1185">Reference proteome</keyword>
<sequence>MASLDNNTNSSDIHLFNEKRTQLSNQFISQHKDIWSVFRMRSDISESRNICLQLHSYNTTLDNAYNREARHFKANIDKLNSRVNLLQHKVRNIQSTGEYVSRIKALMQEIESCIETLRNSQRVDFDELQHEEHKLWQEIISHERRFDVWEKKKFNLQTQNKGLRIPLEKDDCEDDSTHIDVKNFREYLTQHCGHTGGWDEVDHATFIKLRLKHKNAPNLSEALLPFIPVHSVEEIRQHEQWFVQYTELCNKNREAIKSWREQHSKLRAEQKSTAAEIYVQEREREKEVLSRRDMLRKEERESKQAQLTEWRLQKEREIARMRAEQRNVEEKRISEMEMERAWKDVVRLQVADYISKRKDTEKQLEEIKLAELYEQRKREKLANIGVTKFLIRDKAAAELQRQKSDNLIKQELQRQEKLEKLRNKVRIEGMYQCVNLHTFHIHSD</sequence>
<comment type="caution">
    <text evidence="3">The sequence shown here is derived from an EMBL/GenBank/DDBJ whole genome shotgun (WGS) entry which is preliminary data.</text>
</comment>
<evidence type="ECO:0000256" key="1">
    <source>
        <dbReference type="ARBA" id="ARBA00023054"/>
    </source>
</evidence>
<dbReference type="Proteomes" id="UP001165289">
    <property type="component" value="Unassembled WGS sequence"/>
</dbReference>
<gene>
    <name evidence="3" type="ORF">LOD99_521</name>
</gene>
<dbReference type="InterPro" id="IPR039902">
    <property type="entry name" value="CCDC148/CCDC112"/>
</dbReference>
<proteinExistence type="predicted"/>
<evidence type="ECO:0000256" key="2">
    <source>
        <dbReference type="SAM" id="Coils"/>
    </source>
</evidence>
<dbReference type="PANTHER" id="PTHR21549">
    <property type="entry name" value="MUTATED IN BLADDER CANCER 1"/>
    <property type="match status" value="1"/>
</dbReference>
<evidence type="ECO:0000313" key="3">
    <source>
        <dbReference type="EMBL" id="KAI6657778.1"/>
    </source>
</evidence>
<dbReference type="EMBL" id="JAKMXF010000111">
    <property type="protein sequence ID" value="KAI6657778.1"/>
    <property type="molecule type" value="Genomic_DNA"/>
</dbReference>
<dbReference type="PANTHER" id="PTHR21549:SF0">
    <property type="entry name" value="COILED-COIL DOMAIN-CONTAINING PROTEIN 112"/>
    <property type="match status" value="1"/>
</dbReference>
<dbReference type="AlphaFoldDB" id="A0AAV7K958"/>
<feature type="coiled-coil region" evidence="2">
    <location>
        <begin position="311"/>
        <end position="370"/>
    </location>
</feature>
<accession>A0AAV7K958</accession>